<feature type="compositionally biased region" description="Basic and acidic residues" evidence="2">
    <location>
        <begin position="116"/>
        <end position="142"/>
    </location>
</feature>
<comment type="caution">
    <text evidence="3">The sequence shown here is derived from an EMBL/GenBank/DDBJ whole genome shotgun (WGS) entry which is preliminary data.</text>
</comment>
<name>A0A9Q0SC17_SALVM</name>
<feature type="compositionally biased region" description="Basic and acidic residues" evidence="2">
    <location>
        <begin position="208"/>
        <end position="222"/>
    </location>
</feature>
<sequence>METEEEGNSINLSSSSVNLVNESNLTTTITTSTIDTETVPELQESQLSGADTELQQPPQSQTETTVLNRNDAQDFGLGESQSVSPQPLEVEGGEGEEIAEATGEGEEAPQEEVEKEVENRDLVPKEERHEDANAGNNEMEKLEGVADVEAKLETFSQEVETVEAEVTEVEEKLEVAENMEKKDVMEEKKEDAGVVDKVAMDDVVEETETVRVKEEKEGEEKTGISGVGGEVEAVKQKEITDFVEEGKVEKTGVADVAGGMEAVELIEMNEIVEEENVEKMEANEEEKQPAWQVEMTDIAEETREDEKNEMTDIAEETREDEKNEMTDIEEMKVAEHIETTGVAGGTEQAINEEGEMKETEIIDVAEECDKEEDMKLENAEKENEAEDMDEMEGAEEEVEEVGRSGGGGKRKRQKNAKAPSRATSKKKTEEDVCFICFDGGELVLCDRR</sequence>
<feature type="compositionally biased region" description="Acidic residues" evidence="2">
    <location>
        <begin position="361"/>
        <end position="371"/>
    </location>
</feature>
<feature type="compositionally biased region" description="Acidic residues" evidence="2">
    <location>
        <begin position="91"/>
        <end position="115"/>
    </location>
</feature>
<evidence type="ECO:0000313" key="3">
    <source>
        <dbReference type="EMBL" id="KAJ6671445.1"/>
    </source>
</evidence>
<dbReference type="Gene3D" id="3.30.40.10">
    <property type="entry name" value="Zinc/RING finger domain, C3HC4 (zinc finger)"/>
    <property type="match status" value="1"/>
</dbReference>
<protein>
    <submittedName>
        <fullName evidence="3">ZINC FINGER CCCH DOMAIN-CONTAINING PROTEIN 19</fullName>
    </submittedName>
</protein>
<evidence type="ECO:0000256" key="2">
    <source>
        <dbReference type="SAM" id="MobiDB-lite"/>
    </source>
</evidence>
<organism evidence="3 4">
    <name type="scientific">Salix viminalis</name>
    <name type="common">Common osier</name>
    <name type="synonym">Basket willow</name>
    <dbReference type="NCBI Taxonomy" id="40686"/>
    <lineage>
        <taxon>Eukaryota</taxon>
        <taxon>Viridiplantae</taxon>
        <taxon>Streptophyta</taxon>
        <taxon>Embryophyta</taxon>
        <taxon>Tracheophyta</taxon>
        <taxon>Spermatophyta</taxon>
        <taxon>Magnoliopsida</taxon>
        <taxon>eudicotyledons</taxon>
        <taxon>Gunneridae</taxon>
        <taxon>Pentapetalae</taxon>
        <taxon>rosids</taxon>
        <taxon>fabids</taxon>
        <taxon>Malpighiales</taxon>
        <taxon>Salicaceae</taxon>
        <taxon>Saliceae</taxon>
        <taxon>Salix</taxon>
    </lineage>
</organism>
<feature type="compositionally biased region" description="Polar residues" evidence="2">
    <location>
        <begin position="43"/>
        <end position="70"/>
    </location>
</feature>
<dbReference type="PANTHER" id="PTHR46695:SF5">
    <property type="entry name" value="RNA POLYMERASE-ASSOCIATED PROTEIN RTF1 HOMOLOG"/>
    <property type="match status" value="1"/>
</dbReference>
<dbReference type="EMBL" id="JAPFFL010000019">
    <property type="protein sequence ID" value="KAJ6671445.1"/>
    <property type="molecule type" value="Genomic_DNA"/>
</dbReference>
<keyword evidence="1" id="KW-0175">Coiled coil</keyword>
<proteinExistence type="predicted"/>
<feature type="region of interest" description="Disordered" evidence="2">
    <location>
        <begin position="28"/>
        <end position="142"/>
    </location>
</feature>
<reference evidence="3" key="2">
    <citation type="journal article" date="2023" name="Int. J. Mol. Sci.">
        <title>De Novo Assembly and Annotation of 11 Diverse Shrub Willow (Salix) Genomes Reveals Novel Gene Organization in Sex-Linked Regions.</title>
        <authorList>
            <person name="Hyden B."/>
            <person name="Feng K."/>
            <person name="Yates T.B."/>
            <person name="Jawdy S."/>
            <person name="Cereghino C."/>
            <person name="Smart L.B."/>
            <person name="Muchero W."/>
        </authorList>
    </citation>
    <scope>NUCLEOTIDE SEQUENCE [LARGE SCALE GENOMIC DNA]</scope>
    <source>
        <tissue evidence="3">Shoot tip</tissue>
    </source>
</reference>
<dbReference type="Proteomes" id="UP001151529">
    <property type="component" value="Chromosome 9"/>
</dbReference>
<feature type="region of interest" description="Disordered" evidence="2">
    <location>
        <begin position="301"/>
        <end position="327"/>
    </location>
</feature>
<dbReference type="OrthoDB" id="6415790at2759"/>
<feature type="region of interest" description="Disordered" evidence="2">
    <location>
        <begin position="339"/>
        <end position="428"/>
    </location>
</feature>
<feature type="compositionally biased region" description="Basic and acidic residues" evidence="2">
    <location>
        <begin position="372"/>
        <end position="382"/>
    </location>
</feature>
<dbReference type="InterPro" id="IPR013083">
    <property type="entry name" value="Znf_RING/FYVE/PHD"/>
</dbReference>
<feature type="compositionally biased region" description="Acidic residues" evidence="2">
    <location>
        <begin position="383"/>
        <end position="399"/>
    </location>
</feature>
<keyword evidence="4" id="KW-1185">Reference proteome</keyword>
<feature type="coiled-coil region" evidence="1">
    <location>
        <begin position="145"/>
        <end position="182"/>
    </location>
</feature>
<feature type="compositionally biased region" description="Low complexity" evidence="2">
    <location>
        <begin position="28"/>
        <end position="37"/>
    </location>
</feature>
<feature type="region of interest" description="Disordered" evidence="2">
    <location>
        <begin position="208"/>
        <end position="229"/>
    </location>
</feature>
<dbReference type="PANTHER" id="PTHR46695">
    <property type="entry name" value="ZINC FINGER CCCH DOMAIN-CONTAINING PROTEIN 44-RELATED"/>
    <property type="match status" value="1"/>
</dbReference>
<reference evidence="3" key="1">
    <citation type="submission" date="2022-11" db="EMBL/GenBank/DDBJ databases">
        <authorList>
            <person name="Hyden B.L."/>
            <person name="Feng K."/>
            <person name="Yates T."/>
            <person name="Jawdy S."/>
            <person name="Smart L.B."/>
            <person name="Muchero W."/>
        </authorList>
    </citation>
    <scope>NUCLEOTIDE SEQUENCE</scope>
    <source>
        <tissue evidence="3">Shoot tip</tissue>
    </source>
</reference>
<gene>
    <name evidence="3" type="ORF">OIU85_015212</name>
</gene>
<dbReference type="AlphaFoldDB" id="A0A9Q0SC17"/>
<accession>A0A9Q0SC17</accession>
<evidence type="ECO:0000313" key="4">
    <source>
        <dbReference type="Proteomes" id="UP001151529"/>
    </source>
</evidence>
<evidence type="ECO:0000256" key="1">
    <source>
        <dbReference type="SAM" id="Coils"/>
    </source>
</evidence>